<keyword evidence="2" id="KW-1185">Reference proteome</keyword>
<evidence type="ECO:0000313" key="1">
    <source>
        <dbReference type="EMBL" id="GAP35650.1"/>
    </source>
</evidence>
<dbReference type="OrthoDB" id="8907991at2"/>
<reference evidence="1 2" key="2">
    <citation type="journal article" date="2016" name="Science">
        <title>A bacterium that degrades and assimilates poly(ethylene terephthalate).</title>
        <authorList>
            <person name="Yoshida S."/>
            <person name="Hiraga K."/>
            <person name="Takehana T."/>
            <person name="Taniguchi I."/>
            <person name="Yamaji H."/>
            <person name="Maeda Y."/>
            <person name="Toyohara K."/>
            <person name="Miyamoto K."/>
            <person name="Kimura Y."/>
            <person name="Oda K."/>
        </authorList>
    </citation>
    <scope>NUCLEOTIDE SEQUENCE [LARGE SCALE GENOMIC DNA]</scope>
    <source>
        <strain evidence="2">NBRC 110686 / TISTR 2288 / 201-F6</strain>
    </source>
</reference>
<protein>
    <submittedName>
        <fullName evidence="1">Uncharacterized protein</fullName>
    </submittedName>
</protein>
<dbReference type="RefSeq" id="WP_054019695.1">
    <property type="nucleotide sequence ID" value="NZ_BBYR01000026.1"/>
</dbReference>
<dbReference type="EMBL" id="BBYR01000026">
    <property type="protein sequence ID" value="GAP35650.1"/>
    <property type="molecule type" value="Genomic_DNA"/>
</dbReference>
<accession>A0A0K8P0H6</accession>
<name>A0A0K8P0H6_PISS1</name>
<proteinExistence type="predicted"/>
<sequence length="83" mass="9534">MDRKLHRLDTLRLRDDQGRDHVVHAYEHLVHLEGLPDAEEHWHPTGELEFRHADGTRVTAQRDGGMRLADGTALHPLPVARPH</sequence>
<reference evidence="2" key="1">
    <citation type="submission" date="2015-07" db="EMBL/GenBank/DDBJ databases">
        <title>Discovery of a poly(ethylene terephthalate assimilation.</title>
        <authorList>
            <person name="Yoshida S."/>
            <person name="Hiraga K."/>
            <person name="Takehana T."/>
            <person name="Taniguchi I."/>
            <person name="Yamaji H."/>
            <person name="Maeda Y."/>
            <person name="Toyohara K."/>
            <person name="Miyamoto K."/>
            <person name="Kimura Y."/>
            <person name="Oda K."/>
        </authorList>
    </citation>
    <scope>NUCLEOTIDE SEQUENCE [LARGE SCALE GENOMIC DNA]</scope>
    <source>
        <strain evidence="2">NBRC 110686 / TISTR 2288 / 201-F6</strain>
    </source>
</reference>
<organism evidence="1 2">
    <name type="scientific">Piscinibacter sakaiensis</name>
    <name type="common">Ideonella sakaiensis</name>
    <dbReference type="NCBI Taxonomy" id="1547922"/>
    <lineage>
        <taxon>Bacteria</taxon>
        <taxon>Pseudomonadati</taxon>
        <taxon>Pseudomonadota</taxon>
        <taxon>Betaproteobacteria</taxon>
        <taxon>Burkholderiales</taxon>
        <taxon>Sphaerotilaceae</taxon>
        <taxon>Piscinibacter</taxon>
    </lineage>
</organism>
<evidence type="ECO:0000313" key="2">
    <source>
        <dbReference type="Proteomes" id="UP000037660"/>
    </source>
</evidence>
<dbReference type="AlphaFoldDB" id="A0A0K8P0H6"/>
<dbReference type="Proteomes" id="UP000037660">
    <property type="component" value="Unassembled WGS sequence"/>
</dbReference>
<comment type="caution">
    <text evidence="1">The sequence shown here is derived from an EMBL/GenBank/DDBJ whole genome shotgun (WGS) entry which is preliminary data.</text>
</comment>
<gene>
    <name evidence="1" type="ORF">ISF6_1423</name>
</gene>